<protein>
    <submittedName>
        <fullName evidence="7">Arylsulfatase</fullName>
        <ecNumber evidence="7">3.1.6.1</ecNumber>
    </submittedName>
</protein>
<sequence length="548" mass="61308">MCRFLVKTLANSQRLFGSRRTLPRHLLHQMTALAIPAFALLVSQTLCSKPLKAESNEPPNIVFILSDDMGWSEPGFNGGDPELTPNIDKLASQGVQLTQFYAHSVCAPSRGALLTGRYAFRNWMDWRSEDFGKPSYLKKLGLTLAKNERGEETRRIHALATDEQTIAEMLSEAGYFTSITGKWHCGEWLPENLPMGQGFDHQYGHYAWGIDYNHYTIPHNAPAKYAVYDWHRNQQPLQEQGYTTDLIANEVVRLLTERSIANMQQDANQPFFMYVPFNAVHGPIEEVPRYTDQYPARQAALKCLDDAIGRIIGAVDQNGFSNNTLVVFANDNGGLTEEMNHPFRGTKNTTFEGGVRVPCVMRWPGRIEAGTKNDGLMHLVDMLPTFAKLSGGTVEGPYKIDGMDMSDVLLKGKPSPRTEIVFEVGGSVRLPTIRSGDFKLMGQALYNIKTDPTEKNDITAEHPLLVKKLTDRLNQLSAQRPPLGEKTLLMDPPLPYVYGQAENKQAPDWLVDLVETIRKTQPAEWAPGETPWPQAPQGATMKYTGDGR</sequence>
<dbReference type="Gene3D" id="3.30.1120.10">
    <property type="match status" value="1"/>
</dbReference>
<feature type="domain" description="Sulfatase N-terminal" evidence="6">
    <location>
        <begin position="59"/>
        <end position="391"/>
    </location>
</feature>
<evidence type="ECO:0000256" key="3">
    <source>
        <dbReference type="ARBA" id="ARBA00022801"/>
    </source>
</evidence>
<evidence type="ECO:0000259" key="6">
    <source>
        <dbReference type="Pfam" id="PF00884"/>
    </source>
</evidence>
<evidence type="ECO:0000256" key="2">
    <source>
        <dbReference type="ARBA" id="ARBA00022723"/>
    </source>
</evidence>
<dbReference type="PROSITE" id="PS00523">
    <property type="entry name" value="SULFATASE_1"/>
    <property type="match status" value="1"/>
</dbReference>
<dbReference type="EMBL" id="CP036262">
    <property type="protein sequence ID" value="QDS93792.1"/>
    <property type="molecule type" value="Genomic_DNA"/>
</dbReference>
<dbReference type="CDD" id="cd16029">
    <property type="entry name" value="4-S"/>
    <property type="match status" value="1"/>
</dbReference>
<keyword evidence="2" id="KW-0479">Metal-binding</keyword>
<feature type="region of interest" description="Disordered" evidence="5">
    <location>
        <begin position="522"/>
        <end position="548"/>
    </location>
</feature>
<keyword evidence="3 7" id="KW-0378">Hydrolase</keyword>
<dbReference type="KEGG" id="rml:FF011L_25650"/>
<dbReference type="GO" id="GO:0046872">
    <property type="term" value="F:metal ion binding"/>
    <property type="evidence" value="ECO:0007669"/>
    <property type="project" value="UniProtKB-KW"/>
</dbReference>
<name>A0A517MFY1_9BACT</name>
<evidence type="ECO:0000256" key="1">
    <source>
        <dbReference type="ARBA" id="ARBA00008779"/>
    </source>
</evidence>
<dbReference type="InterPro" id="IPR050738">
    <property type="entry name" value="Sulfatase"/>
</dbReference>
<keyword evidence="8" id="KW-1185">Reference proteome</keyword>
<keyword evidence="4" id="KW-0106">Calcium</keyword>
<dbReference type="InterPro" id="IPR024607">
    <property type="entry name" value="Sulfatase_CS"/>
</dbReference>
<accession>A0A517MFY1</accession>
<evidence type="ECO:0000256" key="4">
    <source>
        <dbReference type="ARBA" id="ARBA00022837"/>
    </source>
</evidence>
<dbReference type="AlphaFoldDB" id="A0A517MFY1"/>
<comment type="similarity">
    <text evidence="1">Belongs to the sulfatase family.</text>
</comment>
<dbReference type="Pfam" id="PF00884">
    <property type="entry name" value="Sulfatase"/>
    <property type="match status" value="1"/>
</dbReference>
<reference evidence="7 8" key="1">
    <citation type="submission" date="2019-02" db="EMBL/GenBank/DDBJ databases">
        <title>Deep-cultivation of Planctomycetes and their phenomic and genomic characterization uncovers novel biology.</title>
        <authorList>
            <person name="Wiegand S."/>
            <person name="Jogler M."/>
            <person name="Boedeker C."/>
            <person name="Pinto D."/>
            <person name="Vollmers J."/>
            <person name="Rivas-Marin E."/>
            <person name="Kohn T."/>
            <person name="Peeters S.H."/>
            <person name="Heuer A."/>
            <person name="Rast P."/>
            <person name="Oberbeckmann S."/>
            <person name="Bunk B."/>
            <person name="Jeske O."/>
            <person name="Meyerdierks A."/>
            <person name="Storesund J.E."/>
            <person name="Kallscheuer N."/>
            <person name="Luecker S."/>
            <person name="Lage O.M."/>
            <person name="Pohl T."/>
            <person name="Merkel B.J."/>
            <person name="Hornburger P."/>
            <person name="Mueller R.-W."/>
            <person name="Bruemmer F."/>
            <person name="Labrenz M."/>
            <person name="Spormann A.M."/>
            <person name="Op den Camp H."/>
            <person name="Overmann J."/>
            <person name="Amann R."/>
            <person name="Jetten M.S.M."/>
            <person name="Mascher T."/>
            <person name="Medema M.H."/>
            <person name="Devos D.P."/>
            <person name="Kaster A.-K."/>
            <person name="Ovreas L."/>
            <person name="Rohde M."/>
            <person name="Galperin M.Y."/>
            <person name="Jogler C."/>
        </authorList>
    </citation>
    <scope>NUCLEOTIDE SEQUENCE [LARGE SCALE GENOMIC DNA]</scope>
    <source>
        <strain evidence="7 8">FF011L</strain>
    </source>
</reference>
<gene>
    <name evidence="7" type="primary">atsA_18</name>
    <name evidence="7" type="ORF">FF011L_25650</name>
</gene>
<dbReference type="Proteomes" id="UP000320672">
    <property type="component" value="Chromosome"/>
</dbReference>
<dbReference type="OrthoDB" id="9783154at2"/>
<dbReference type="InterPro" id="IPR017850">
    <property type="entry name" value="Alkaline_phosphatase_core_sf"/>
</dbReference>
<dbReference type="SUPFAM" id="SSF53649">
    <property type="entry name" value="Alkaline phosphatase-like"/>
    <property type="match status" value="1"/>
</dbReference>
<dbReference type="PANTHER" id="PTHR42693">
    <property type="entry name" value="ARYLSULFATASE FAMILY MEMBER"/>
    <property type="match status" value="1"/>
</dbReference>
<dbReference type="RefSeq" id="WP_145351888.1">
    <property type="nucleotide sequence ID" value="NZ_CP036262.1"/>
</dbReference>
<evidence type="ECO:0000256" key="5">
    <source>
        <dbReference type="SAM" id="MobiDB-lite"/>
    </source>
</evidence>
<dbReference type="InterPro" id="IPR000917">
    <property type="entry name" value="Sulfatase_N"/>
</dbReference>
<dbReference type="Gene3D" id="3.40.720.10">
    <property type="entry name" value="Alkaline Phosphatase, subunit A"/>
    <property type="match status" value="1"/>
</dbReference>
<proteinExistence type="inferred from homology"/>
<dbReference type="GO" id="GO:0004065">
    <property type="term" value="F:arylsulfatase activity"/>
    <property type="evidence" value="ECO:0007669"/>
    <property type="project" value="UniProtKB-EC"/>
</dbReference>
<evidence type="ECO:0000313" key="8">
    <source>
        <dbReference type="Proteomes" id="UP000320672"/>
    </source>
</evidence>
<organism evidence="7 8">
    <name type="scientific">Roseimaritima multifibrata</name>
    <dbReference type="NCBI Taxonomy" id="1930274"/>
    <lineage>
        <taxon>Bacteria</taxon>
        <taxon>Pseudomonadati</taxon>
        <taxon>Planctomycetota</taxon>
        <taxon>Planctomycetia</taxon>
        <taxon>Pirellulales</taxon>
        <taxon>Pirellulaceae</taxon>
        <taxon>Roseimaritima</taxon>
    </lineage>
</organism>
<dbReference type="PANTHER" id="PTHR42693:SF33">
    <property type="entry name" value="ARYLSULFATASE"/>
    <property type="match status" value="1"/>
</dbReference>
<dbReference type="EC" id="3.1.6.1" evidence="7"/>
<evidence type="ECO:0000313" key="7">
    <source>
        <dbReference type="EMBL" id="QDS93792.1"/>
    </source>
</evidence>